<protein>
    <submittedName>
        <fullName evidence="11">G_PROTEIN_RECEP_F1_2 domain-containing protein</fullName>
    </submittedName>
</protein>
<dbReference type="eggNOG" id="KOG3656">
    <property type="taxonomic scope" value="Eukaryota"/>
</dbReference>
<dbReference type="GO" id="GO:0004930">
    <property type="term" value="F:G protein-coupled receptor activity"/>
    <property type="evidence" value="ECO:0007669"/>
    <property type="project" value="UniProtKB-KW"/>
</dbReference>
<evidence type="ECO:0000256" key="5">
    <source>
        <dbReference type="ARBA" id="ARBA00023136"/>
    </source>
</evidence>
<keyword evidence="7" id="KW-0807">Transducer</keyword>
<evidence type="ECO:0000256" key="4">
    <source>
        <dbReference type="ARBA" id="ARBA00023040"/>
    </source>
</evidence>
<dbReference type="PRINTS" id="PR00237">
    <property type="entry name" value="GPCRRHODOPSN"/>
</dbReference>
<evidence type="ECO:0000256" key="7">
    <source>
        <dbReference type="ARBA" id="ARBA00023224"/>
    </source>
</evidence>
<feature type="transmembrane region" description="Helical" evidence="8">
    <location>
        <begin position="164"/>
        <end position="189"/>
    </location>
</feature>
<dbReference type="Proteomes" id="UP000095285">
    <property type="component" value="Unassembled WGS sequence"/>
</dbReference>
<feature type="transmembrane region" description="Helical" evidence="8">
    <location>
        <begin position="236"/>
        <end position="256"/>
    </location>
</feature>
<accession>A0A1I7V9W3</accession>
<keyword evidence="2 8" id="KW-0812">Transmembrane</keyword>
<dbReference type="Pfam" id="PF00001">
    <property type="entry name" value="7tm_1"/>
    <property type="match status" value="1"/>
</dbReference>
<reference evidence="10" key="1">
    <citation type="submission" date="2012-04" db="EMBL/GenBank/DDBJ databases">
        <title>The Genome Sequence of Loa loa.</title>
        <authorList>
            <consortium name="The Broad Institute Genome Sequencing Platform"/>
            <consortium name="Broad Institute Genome Sequencing Center for Infectious Disease"/>
            <person name="Nutman T.B."/>
            <person name="Fink D.L."/>
            <person name="Russ C."/>
            <person name="Young S."/>
            <person name="Zeng Q."/>
            <person name="Gargeya S."/>
            <person name="Alvarado L."/>
            <person name="Berlin A."/>
            <person name="Chapman S.B."/>
            <person name="Chen Z."/>
            <person name="Freedman E."/>
            <person name="Gellesch M."/>
            <person name="Goldberg J."/>
            <person name="Griggs A."/>
            <person name="Gujja S."/>
            <person name="Heilman E.R."/>
            <person name="Heiman D."/>
            <person name="Howarth C."/>
            <person name="Mehta T."/>
            <person name="Neiman D."/>
            <person name="Pearson M."/>
            <person name="Roberts A."/>
            <person name="Saif S."/>
            <person name="Shea T."/>
            <person name="Shenoy N."/>
            <person name="Sisk P."/>
            <person name="Stolte C."/>
            <person name="Sykes S."/>
            <person name="White J."/>
            <person name="Yandava C."/>
            <person name="Haas B."/>
            <person name="Henn M.R."/>
            <person name="Nusbaum C."/>
            <person name="Birren B."/>
        </authorList>
    </citation>
    <scope>NUCLEOTIDE SEQUENCE [LARGE SCALE GENOMIC DNA]</scope>
</reference>
<feature type="transmembrane region" description="Helical" evidence="8">
    <location>
        <begin position="288"/>
        <end position="306"/>
    </location>
</feature>
<dbReference type="PANTHER" id="PTHR24235:SF1">
    <property type="entry name" value="G-PROTEIN COUPLED RECEPTORS FAMILY 1 PROFILE DOMAIN-CONTAINING PROTEIN"/>
    <property type="match status" value="1"/>
</dbReference>
<feature type="transmembrane region" description="Helical" evidence="8">
    <location>
        <begin position="122"/>
        <end position="144"/>
    </location>
</feature>
<evidence type="ECO:0000256" key="6">
    <source>
        <dbReference type="ARBA" id="ARBA00023170"/>
    </source>
</evidence>
<dbReference type="AlphaFoldDB" id="A0A1I7V9W3"/>
<sequence>MMPALIFAESGSRSNWSDINCDEFDEIYNIQNSFLWQHRGESYVLLLYGLVCVFGTLANLFVLIAFLRTSHIRNLRNYFIANLAVSDLLLCVVTAPVTVYLTKNLFWPFGSFACQTLASVQAINMFVSCMTLVLIAMDRFLLTLCPVKWQVSILIDITRIQAKLAATAPIMCYFIVWLTSILISTPYFFAVTAENVMLEPWNQPYTDVMLHICRRKRPQTCIEKAWHRLPFSRRTYTLSVLAIQYLLPLTALVFSYSQIGSAIRKRVKASTTIDQQRRQLMIQRNRKALLLLLLLVLVYAIAWFPMNAYNVLNVLEVIEFSQYSIKRLKDVRKRGVFENEEKKPENEGFVVKNFMFQERVSPLLMTSSAMAPIYKRTEFMVLSAGVVLYWIVMVFIGTTLIMCCICTKSRAKRNEVRKNKREDATEDA</sequence>
<feature type="domain" description="G-protein coupled receptors family 1 profile" evidence="9">
    <location>
        <begin position="58"/>
        <end position="375"/>
    </location>
</feature>
<evidence type="ECO:0000313" key="10">
    <source>
        <dbReference type="Proteomes" id="UP000095285"/>
    </source>
</evidence>
<dbReference type="SUPFAM" id="SSF81321">
    <property type="entry name" value="Family A G protein-coupled receptor-like"/>
    <property type="match status" value="1"/>
</dbReference>
<keyword evidence="5 8" id="KW-0472">Membrane</keyword>
<evidence type="ECO:0000256" key="3">
    <source>
        <dbReference type="ARBA" id="ARBA00022989"/>
    </source>
</evidence>
<dbReference type="PROSITE" id="PS50262">
    <property type="entry name" value="G_PROTEIN_RECEP_F1_2"/>
    <property type="match status" value="1"/>
</dbReference>
<proteinExistence type="predicted"/>
<reference evidence="11" key="2">
    <citation type="submission" date="2016-11" db="UniProtKB">
        <authorList>
            <consortium name="WormBaseParasite"/>
        </authorList>
    </citation>
    <scope>IDENTIFICATION</scope>
</reference>
<evidence type="ECO:0000313" key="11">
    <source>
        <dbReference type="WBParaSite" id="EN70_11414"/>
    </source>
</evidence>
<feature type="transmembrane region" description="Helical" evidence="8">
    <location>
        <begin position="43"/>
        <end position="67"/>
    </location>
</feature>
<evidence type="ECO:0000256" key="8">
    <source>
        <dbReference type="SAM" id="Phobius"/>
    </source>
</evidence>
<feature type="transmembrane region" description="Helical" evidence="8">
    <location>
        <begin position="387"/>
        <end position="407"/>
    </location>
</feature>
<dbReference type="STRING" id="7209.A0A1I7V9W3"/>
<evidence type="ECO:0000256" key="2">
    <source>
        <dbReference type="ARBA" id="ARBA00022692"/>
    </source>
</evidence>
<name>A0A1I7V9W3_LOALO</name>
<keyword evidence="6" id="KW-0675">Receptor</keyword>
<evidence type="ECO:0000256" key="1">
    <source>
        <dbReference type="ARBA" id="ARBA00004141"/>
    </source>
</evidence>
<dbReference type="Gene3D" id="1.20.1070.10">
    <property type="entry name" value="Rhodopsin 7-helix transmembrane proteins"/>
    <property type="match status" value="1"/>
</dbReference>
<comment type="subcellular location">
    <subcellularLocation>
        <location evidence="1">Membrane</location>
        <topology evidence="1">Multi-pass membrane protein</topology>
    </subcellularLocation>
</comment>
<keyword evidence="3 8" id="KW-1133">Transmembrane helix</keyword>
<dbReference type="InterPro" id="IPR000276">
    <property type="entry name" value="GPCR_Rhodpsn"/>
</dbReference>
<keyword evidence="4" id="KW-0297">G-protein coupled receptor</keyword>
<organism evidence="10 11">
    <name type="scientific">Loa loa</name>
    <name type="common">Eye worm</name>
    <name type="synonym">Filaria loa</name>
    <dbReference type="NCBI Taxonomy" id="7209"/>
    <lineage>
        <taxon>Eukaryota</taxon>
        <taxon>Metazoa</taxon>
        <taxon>Ecdysozoa</taxon>
        <taxon>Nematoda</taxon>
        <taxon>Chromadorea</taxon>
        <taxon>Rhabditida</taxon>
        <taxon>Spirurina</taxon>
        <taxon>Spiruromorpha</taxon>
        <taxon>Filarioidea</taxon>
        <taxon>Onchocercidae</taxon>
        <taxon>Loa</taxon>
    </lineage>
</organism>
<keyword evidence="10" id="KW-1185">Reference proteome</keyword>
<dbReference type="WBParaSite" id="EN70_11414">
    <property type="protein sequence ID" value="EN70_11414"/>
    <property type="gene ID" value="EN70_11414"/>
</dbReference>
<feature type="transmembrane region" description="Helical" evidence="8">
    <location>
        <begin position="79"/>
        <end position="102"/>
    </location>
</feature>
<dbReference type="GO" id="GO:0016020">
    <property type="term" value="C:membrane"/>
    <property type="evidence" value="ECO:0007669"/>
    <property type="project" value="UniProtKB-SubCell"/>
</dbReference>
<dbReference type="InterPro" id="IPR017452">
    <property type="entry name" value="GPCR_Rhodpsn_7TM"/>
</dbReference>
<evidence type="ECO:0000259" key="9">
    <source>
        <dbReference type="PROSITE" id="PS50262"/>
    </source>
</evidence>
<dbReference type="PANTHER" id="PTHR24235">
    <property type="entry name" value="NEUROPEPTIDE Y RECEPTOR"/>
    <property type="match status" value="1"/>
</dbReference>